<name>A0A557S4Y7_9GAMM</name>
<keyword evidence="1" id="KW-1133">Transmembrane helix</keyword>
<feature type="transmembrane region" description="Helical" evidence="1">
    <location>
        <begin position="106"/>
        <end position="126"/>
    </location>
</feature>
<dbReference type="GO" id="GO:0000271">
    <property type="term" value="P:polysaccharide biosynthetic process"/>
    <property type="evidence" value="ECO:0007669"/>
    <property type="project" value="InterPro"/>
</dbReference>
<organism evidence="2 3">
    <name type="scientific">Sedimenticola selenatireducens</name>
    <dbReference type="NCBI Taxonomy" id="191960"/>
    <lineage>
        <taxon>Bacteria</taxon>
        <taxon>Pseudomonadati</taxon>
        <taxon>Pseudomonadota</taxon>
        <taxon>Gammaproteobacteria</taxon>
        <taxon>Chromatiales</taxon>
        <taxon>Sedimenticolaceae</taxon>
        <taxon>Sedimenticola</taxon>
    </lineage>
</organism>
<keyword evidence="1" id="KW-0812">Transmembrane</keyword>
<dbReference type="Proteomes" id="UP000316649">
    <property type="component" value="Unassembled WGS sequence"/>
</dbReference>
<accession>A0A557S4Y7</accession>
<dbReference type="AlphaFoldDB" id="A0A557S4Y7"/>
<feature type="transmembrane region" description="Helical" evidence="1">
    <location>
        <begin position="9"/>
        <end position="33"/>
    </location>
</feature>
<dbReference type="OrthoDB" id="565050at2"/>
<evidence type="ECO:0000313" key="3">
    <source>
        <dbReference type="Proteomes" id="UP000316649"/>
    </source>
</evidence>
<proteinExistence type="predicted"/>
<dbReference type="GO" id="GO:0016020">
    <property type="term" value="C:membrane"/>
    <property type="evidence" value="ECO:0007669"/>
    <property type="project" value="UniProtKB-SubCell"/>
</dbReference>
<feature type="transmembrane region" description="Helical" evidence="1">
    <location>
        <begin position="77"/>
        <end position="94"/>
    </location>
</feature>
<dbReference type="NCBIfam" id="NF037976">
    <property type="entry name" value="gtrA_1"/>
    <property type="match status" value="1"/>
</dbReference>
<dbReference type="EMBL" id="VMNH01000016">
    <property type="protein sequence ID" value="TVO72407.1"/>
    <property type="molecule type" value="Genomic_DNA"/>
</dbReference>
<sequence length="143" mass="16513">MKQIARITILYSLFAAIATIANLGTQVIVIWIYQGPFAVEISILIGTLTGLPIKYVLEKRHIFEFKSDNLMHDSKLFLLYSFMGVFTTALFWIVEYGFHWAFGTDFMRYLGGAIGLTLGYIIKYRLDKRFVFVNRSQDTVEYS</sequence>
<comment type="caution">
    <text evidence="2">The sequence shown here is derived from an EMBL/GenBank/DDBJ whole genome shotgun (WGS) entry which is preliminary data.</text>
</comment>
<evidence type="ECO:0000256" key="1">
    <source>
        <dbReference type="SAM" id="Phobius"/>
    </source>
</evidence>
<keyword evidence="1" id="KW-0472">Membrane</keyword>
<keyword evidence="3" id="KW-1185">Reference proteome</keyword>
<protein>
    <submittedName>
        <fullName evidence="2">GtrA family protein</fullName>
    </submittedName>
</protein>
<reference evidence="2 3" key="1">
    <citation type="submission" date="2019-07" db="EMBL/GenBank/DDBJ databases">
        <title>The pathways for chlorine oxyanion respiration interact through the shared metabolite chlorate.</title>
        <authorList>
            <person name="Barnum T.P."/>
            <person name="Cheng Y."/>
            <person name="Hill K.A."/>
            <person name="Lucas L.N."/>
            <person name="Carlson H.K."/>
            <person name="Coates J.D."/>
        </authorList>
    </citation>
    <scope>NUCLEOTIDE SEQUENCE [LARGE SCALE GENOMIC DNA]</scope>
    <source>
        <strain evidence="2 3">BK-1</strain>
    </source>
</reference>
<feature type="transmembrane region" description="Helical" evidence="1">
    <location>
        <begin position="39"/>
        <end position="57"/>
    </location>
</feature>
<evidence type="ECO:0000313" key="2">
    <source>
        <dbReference type="EMBL" id="TVO72407.1"/>
    </source>
</evidence>
<dbReference type="RefSeq" id="WP_144359411.1">
    <property type="nucleotide sequence ID" value="NZ_VMNH01000016.1"/>
</dbReference>
<gene>
    <name evidence="2" type="ORF">FHP88_12480</name>
</gene>